<name>A0AAW8B433_9GAMM</name>
<dbReference type="AlphaFoldDB" id="A0AAW8B433"/>
<sequence length="74" mass="8092">MAARANTLIGMAELARAGLGLAFLPEDVAPGLQPIGQFERQFESPLWLLTHPDLRSNARVLACSRFLAERLSDT</sequence>
<accession>A0AAW8B433</accession>
<keyword evidence="2" id="KW-1185">Reference proteome</keyword>
<evidence type="ECO:0000313" key="2">
    <source>
        <dbReference type="Proteomes" id="UP001178354"/>
    </source>
</evidence>
<organism evidence="1 2">
    <name type="scientific">Porticoccus litoralis</name>
    <dbReference type="NCBI Taxonomy" id="434086"/>
    <lineage>
        <taxon>Bacteria</taxon>
        <taxon>Pseudomonadati</taxon>
        <taxon>Pseudomonadota</taxon>
        <taxon>Gammaproteobacteria</taxon>
        <taxon>Cellvibrionales</taxon>
        <taxon>Porticoccaceae</taxon>
        <taxon>Porticoccus</taxon>
    </lineage>
</organism>
<dbReference type="SUPFAM" id="SSF53850">
    <property type="entry name" value="Periplasmic binding protein-like II"/>
    <property type="match status" value="1"/>
</dbReference>
<gene>
    <name evidence="1" type="ORF">Q8A57_07065</name>
</gene>
<dbReference type="EMBL" id="JAUUUU010000003">
    <property type="protein sequence ID" value="MDP1520720.1"/>
    <property type="molecule type" value="Genomic_DNA"/>
</dbReference>
<reference evidence="1" key="1">
    <citation type="journal article" date="2010" name="Int. J. Syst. Evol. Microbiol.">
        <title>Porticoccus litoralis gen. nov., sp. nov., a gammaproteobacterium isolated from the Yellow Sea.</title>
        <authorList>
            <person name="Oh H.M."/>
            <person name="Kim H."/>
            <person name="Kim K.M."/>
            <person name="Min G.S."/>
            <person name="Cho J.C."/>
        </authorList>
    </citation>
    <scope>NUCLEOTIDE SEQUENCE</scope>
    <source>
        <strain evidence="1">DSM 25064</strain>
    </source>
</reference>
<comment type="caution">
    <text evidence="1">The sequence shown here is derived from an EMBL/GenBank/DDBJ whole genome shotgun (WGS) entry which is preliminary data.</text>
</comment>
<dbReference type="Proteomes" id="UP001178354">
    <property type="component" value="Unassembled WGS sequence"/>
</dbReference>
<proteinExistence type="predicted"/>
<evidence type="ECO:0000313" key="1">
    <source>
        <dbReference type="EMBL" id="MDP1520720.1"/>
    </source>
</evidence>
<dbReference type="RefSeq" id="WP_305170294.1">
    <property type="nucleotide sequence ID" value="NZ_JAUUUU010000003.1"/>
</dbReference>
<reference evidence="1" key="2">
    <citation type="submission" date="2023-08" db="EMBL/GenBank/DDBJ databases">
        <authorList>
            <person name="Luo J."/>
        </authorList>
    </citation>
    <scope>NUCLEOTIDE SEQUENCE</scope>
    <source>
        <strain evidence="1">DSM 25064</strain>
    </source>
</reference>
<protein>
    <recommendedName>
        <fullName evidence="3">LysR substrate-binding domain-containing protein</fullName>
    </recommendedName>
</protein>
<evidence type="ECO:0008006" key="3">
    <source>
        <dbReference type="Google" id="ProtNLM"/>
    </source>
</evidence>